<gene>
    <name evidence="2" type="ORF">K466DRAFT_658</name>
</gene>
<dbReference type="EMBL" id="ML210963">
    <property type="protein sequence ID" value="TFK94945.1"/>
    <property type="molecule type" value="Genomic_DNA"/>
</dbReference>
<evidence type="ECO:0000256" key="1">
    <source>
        <dbReference type="SAM" id="MobiDB-lite"/>
    </source>
</evidence>
<protein>
    <submittedName>
        <fullName evidence="2">Uncharacterized protein</fullName>
    </submittedName>
</protein>
<feature type="compositionally biased region" description="Low complexity" evidence="1">
    <location>
        <begin position="216"/>
        <end position="242"/>
    </location>
</feature>
<dbReference type="InParanoid" id="A0A5C3PYK8"/>
<feature type="region of interest" description="Disordered" evidence="1">
    <location>
        <begin position="134"/>
        <end position="158"/>
    </location>
</feature>
<feature type="region of interest" description="Disordered" evidence="1">
    <location>
        <begin position="57"/>
        <end position="80"/>
    </location>
</feature>
<keyword evidence="3" id="KW-1185">Reference proteome</keyword>
<dbReference type="AlphaFoldDB" id="A0A5C3PYK8"/>
<feature type="region of interest" description="Disordered" evidence="1">
    <location>
        <begin position="1"/>
        <end position="38"/>
    </location>
</feature>
<sequence>MRRKTRAENNARCGRCGNAGKEGRKRTRQGGRRRVAEGWGERRGWGGLIGVGREESVPGSLWTEGSPRARRRRCNPGCDRNSNELLPRRAGSGRLLCASAAARDARTWPQQARHALLESPQPSPAQLLCSPCRIQREGHPSPGLSPASAPGHPNGRLSTLPKGSHLGHLPCPFFPVAPIPVSASSSPSTDRLVPVPIPAQPTLFSFAHSRSKKGHALQSASPSLPRLALPSRSSLRPSSRPLLLPVTPSNLSDQSLFSPDGCAVPYAFCSALLSPSSPVPARQRLPRAPSPCPACSRLSRRCATSSSTRYHTQAKRLFCTKNLC</sequence>
<feature type="region of interest" description="Disordered" evidence="1">
    <location>
        <begin position="214"/>
        <end position="242"/>
    </location>
</feature>
<reference evidence="2 3" key="1">
    <citation type="journal article" date="2019" name="Nat. Ecol. Evol.">
        <title>Megaphylogeny resolves global patterns of mushroom evolution.</title>
        <authorList>
            <person name="Varga T."/>
            <person name="Krizsan K."/>
            <person name="Foldi C."/>
            <person name="Dima B."/>
            <person name="Sanchez-Garcia M."/>
            <person name="Sanchez-Ramirez S."/>
            <person name="Szollosi G.J."/>
            <person name="Szarkandi J.G."/>
            <person name="Papp V."/>
            <person name="Albert L."/>
            <person name="Andreopoulos W."/>
            <person name="Angelini C."/>
            <person name="Antonin V."/>
            <person name="Barry K.W."/>
            <person name="Bougher N.L."/>
            <person name="Buchanan P."/>
            <person name="Buyck B."/>
            <person name="Bense V."/>
            <person name="Catcheside P."/>
            <person name="Chovatia M."/>
            <person name="Cooper J."/>
            <person name="Damon W."/>
            <person name="Desjardin D."/>
            <person name="Finy P."/>
            <person name="Geml J."/>
            <person name="Haridas S."/>
            <person name="Hughes K."/>
            <person name="Justo A."/>
            <person name="Karasinski D."/>
            <person name="Kautmanova I."/>
            <person name="Kiss B."/>
            <person name="Kocsube S."/>
            <person name="Kotiranta H."/>
            <person name="LaButti K.M."/>
            <person name="Lechner B.E."/>
            <person name="Liimatainen K."/>
            <person name="Lipzen A."/>
            <person name="Lukacs Z."/>
            <person name="Mihaltcheva S."/>
            <person name="Morgado L.N."/>
            <person name="Niskanen T."/>
            <person name="Noordeloos M.E."/>
            <person name="Ohm R.A."/>
            <person name="Ortiz-Santana B."/>
            <person name="Ovrebo C."/>
            <person name="Racz N."/>
            <person name="Riley R."/>
            <person name="Savchenko A."/>
            <person name="Shiryaev A."/>
            <person name="Soop K."/>
            <person name="Spirin V."/>
            <person name="Szebenyi C."/>
            <person name="Tomsovsky M."/>
            <person name="Tulloss R.E."/>
            <person name="Uehling J."/>
            <person name="Grigoriev I.V."/>
            <person name="Vagvolgyi C."/>
            <person name="Papp T."/>
            <person name="Martin F.M."/>
            <person name="Miettinen O."/>
            <person name="Hibbett D.S."/>
            <person name="Nagy L.G."/>
        </authorList>
    </citation>
    <scope>NUCLEOTIDE SEQUENCE [LARGE SCALE GENOMIC DNA]</scope>
    <source>
        <strain evidence="2 3">HHB13444</strain>
    </source>
</reference>
<name>A0A5C3PYK8_9APHY</name>
<dbReference type="Proteomes" id="UP000308197">
    <property type="component" value="Unassembled WGS sequence"/>
</dbReference>
<organism evidence="2 3">
    <name type="scientific">Polyporus arcularius HHB13444</name>
    <dbReference type="NCBI Taxonomy" id="1314778"/>
    <lineage>
        <taxon>Eukaryota</taxon>
        <taxon>Fungi</taxon>
        <taxon>Dikarya</taxon>
        <taxon>Basidiomycota</taxon>
        <taxon>Agaricomycotina</taxon>
        <taxon>Agaricomycetes</taxon>
        <taxon>Polyporales</taxon>
        <taxon>Polyporaceae</taxon>
        <taxon>Polyporus</taxon>
    </lineage>
</organism>
<feature type="compositionally biased region" description="Low complexity" evidence="1">
    <location>
        <begin position="140"/>
        <end position="153"/>
    </location>
</feature>
<evidence type="ECO:0000313" key="2">
    <source>
        <dbReference type="EMBL" id="TFK94945.1"/>
    </source>
</evidence>
<accession>A0A5C3PYK8</accession>
<proteinExistence type="predicted"/>
<evidence type="ECO:0000313" key="3">
    <source>
        <dbReference type="Proteomes" id="UP000308197"/>
    </source>
</evidence>
<feature type="compositionally biased region" description="Basic residues" evidence="1">
    <location>
        <begin position="23"/>
        <end position="33"/>
    </location>
</feature>